<dbReference type="AlphaFoldDB" id="A0A1H4G216"/>
<evidence type="ECO:0000313" key="1">
    <source>
        <dbReference type="EMBL" id="SEB03090.1"/>
    </source>
</evidence>
<proteinExistence type="predicted"/>
<gene>
    <name evidence="1" type="ORF">SAMN05660909_04832</name>
</gene>
<sequence length="101" mass="11801">MWYLEGKYILSGTEISTEFEKRLRDGDMKAFQQDPETNSLKVILHNTENADLVLYCLAIYIDDNVINLRQLASSEAIDKFFHKPKYPRILSFILSIFNPKL</sequence>
<protein>
    <submittedName>
        <fullName evidence="1">Uncharacterized protein</fullName>
    </submittedName>
</protein>
<evidence type="ECO:0000313" key="2">
    <source>
        <dbReference type="Proteomes" id="UP000199656"/>
    </source>
</evidence>
<dbReference type="EMBL" id="FNRL01000031">
    <property type="protein sequence ID" value="SEB03090.1"/>
    <property type="molecule type" value="Genomic_DNA"/>
</dbReference>
<accession>A0A1H4G216</accession>
<organism evidence="1 2">
    <name type="scientific">Chitinophaga terrae</name>
    <name type="common">ex Kim and Jung 2007</name>
    <dbReference type="NCBI Taxonomy" id="408074"/>
    <lineage>
        <taxon>Bacteria</taxon>
        <taxon>Pseudomonadati</taxon>
        <taxon>Bacteroidota</taxon>
        <taxon>Chitinophagia</taxon>
        <taxon>Chitinophagales</taxon>
        <taxon>Chitinophagaceae</taxon>
        <taxon>Chitinophaga</taxon>
    </lineage>
</organism>
<dbReference type="STRING" id="408074.SAMN05660909_04832"/>
<reference evidence="2" key="1">
    <citation type="submission" date="2016-10" db="EMBL/GenBank/DDBJ databases">
        <authorList>
            <person name="Varghese N."/>
            <person name="Submissions S."/>
        </authorList>
    </citation>
    <scope>NUCLEOTIDE SEQUENCE [LARGE SCALE GENOMIC DNA]</scope>
    <source>
        <strain evidence="2">DSM 23920</strain>
    </source>
</reference>
<dbReference type="Proteomes" id="UP000199656">
    <property type="component" value="Unassembled WGS sequence"/>
</dbReference>
<name>A0A1H4G216_9BACT</name>
<keyword evidence="2" id="KW-1185">Reference proteome</keyword>